<gene>
    <name evidence="3" type="ORF">HBF32_02320</name>
</gene>
<name>A0A7X5TP15_9GAMM</name>
<dbReference type="PIRSF" id="PIRSF016487">
    <property type="entry name" value="CYTH_UCP016487"/>
    <property type="match status" value="1"/>
</dbReference>
<feature type="active site" description="Proton acceptor" evidence="1">
    <location>
        <position position="30"/>
    </location>
</feature>
<evidence type="ECO:0000313" key="3">
    <source>
        <dbReference type="EMBL" id="NID14298.1"/>
    </source>
</evidence>
<feature type="domain" description="CYTH" evidence="2">
    <location>
        <begin position="2"/>
        <end position="155"/>
    </location>
</feature>
<protein>
    <submittedName>
        <fullName evidence="3">CYTH domain-containing protein</fullName>
    </submittedName>
</protein>
<evidence type="ECO:0000259" key="2">
    <source>
        <dbReference type="PROSITE" id="PS51707"/>
    </source>
</evidence>
<dbReference type="Proteomes" id="UP000518878">
    <property type="component" value="Unassembled WGS sequence"/>
</dbReference>
<evidence type="ECO:0000256" key="1">
    <source>
        <dbReference type="PIRSR" id="PIRSR016487-1"/>
    </source>
</evidence>
<reference evidence="3 4" key="1">
    <citation type="journal article" date="2006" name="Int. J. Syst. Evol. Microbiol.">
        <title>Dyella yeojuensis sp. nov., isolated from greenhouse soil in Korea.</title>
        <authorList>
            <person name="Kim B.Y."/>
            <person name="Weon H.Y."/>
            <person name="Lee K.H."/>
            <person name="Seok S.J."/>
            <person name="Kwon S.W."/>
            <person name="Go S.J."/>
            <person name="Stackebrandt E."/>
        </authorList>
    </citation>
    <scope>NUCLEOTIDE SEQUENCE [LARGE SCALE GENOMIC DNA]</scope>
    <source>
        <strain evidence="3 4">DSM 17673</strain>
    </source>
</reference>
<evidence type="ECO:0000313" key="4">
    <source>
        <dbReference type="Proteomes" id="UP000518878"/>
    </source>
</evidence>
<dbReference type="SMART" id="SM01118">
    <property type="entry name" value="CYTH"/>
    <property type="match status" value="1"/>
</dbReference>
<dbReference type="InterPro" id="IPR033469">
    <property type="entry name" value="CYTH-like_dom_sf"/>
</dbReference>
<organism evidence="3 4">
    <name type="scientific">Luteibacter yeojuensis</name>
    <dbReference type="NCBI Taxonomy" id="345309"/>
    <lineage>
        <taxon>Bacteria</taxon>
        <taxon>Pseudomonadati</taxon>
        <taxon>Pseudomonadota</taxon>
        <taxon>Gammaproteobacteria</taxon>
        <taxon>Lysobacterales</taxon>
        <taxon>Rhodanobacteraceae</taxon>
        <taxon>Luteibacter</taxon>
    </lineage>
</organism>
<sequence length="174" mass="19409">MGVEIERKFLLADDGWRGLAERSERIAQGYLVAGAAIEAGHAKCSVRVRLSAGRGWLNIKSATLGVQRHEFEYPIPLDDAEHLLRELSDGVLEKIRHHVMLDGAHFEIDEFLGDNAGLVVAEVELPSVDAPYPRPAWLGIEVTELSRYYNVNLVDRPYARWSAREKEGKGDASC</sequence>
<dbReference type="Gene3D" id="2.40.320.10">
    <property type="entry name" value="Hypothetical Protein Pfu-838710-001"/>
    <property type="match status" value="1"/>
</dbReference>
<dbReference type="InterPro" id="IPR023577">
    <property type="entry name" value="CYTH_domain"/>
</dbReference>
<accession>A0A7X5TP15</accession>
<comment type="caution">
    <text evidence="3">The sequence shown here is derived from an EMBL/GenBank/DDBJ whole genome shotgun (WGS) entry which is preliminary data.</text>
</comment>
<dbReference type="InterPro" id="IPR012042">
    <property type="entry name" value="NeuTTM/CthTTM-like"/>
</dbReference>
<dbReference type="PANTHER" id="PTHR40114">
    <property type="entry name" value="SLR0698 PROTEIN"/>
    <property type="match status" value="1"/>
</dbReference>
<dbReference type="AlphaFoldDB" id="A0A7X5TP15"/>
<dbReference type="PROSITE" id="PS51707">
    <property type="entry name" value="CYTH"/>
    <property type="match status" value="1"/>
</dbReference>
<dbReference type="PANTHER" id="PTHR40114:SF1">
    <property type="entry name" value="SLR0698 PROTEIN"/>
    <property type="match status" value="1"/>
</dbReference>
<dbReference type="EMBL" id="JAAQTL010000001">
    <property type="protein sequence ID" value="NID14298.1"/>
    <property type="molecule type" value="Genomic_DNA"/>
</dbReference>
<proteinExistence type="predicted"/>
<dbReference type="CDD" id="cd07891">
    <property type="entry name" value="CYTH-like_CthTTM-like_1"/>
    <property type="match status" value="1"/>
</dbReference>
<keyword evidence="4" id="KW-1185">Reference proteome</keyword>
<dbReference type="SUPFAM" id="SSF55154">
    <property type="entry name" value="CYTH-like phosphatases"/>
    <property type="match status" value="1"/>
</dbReference>
<dbReference type="Pfam" id="PF01928">
    <property type="entry name" value="CYTH"/>
    <property type="match status" value="1"/>
</dbReference>
<dbReference type="RefSeq" id="WP_166698018.1">
    <property type="nucleotide sequence ID" value="NZ_JAAQTL010000001.1"/>
</dbReference>